<dbReference type="PRINTS" id="PR00725">
    <property type="entry name" value="DADACBPTASE1"/>
</dbReference>
<feature type="active site" description="Proton acceptor" evidence="13">
    <location>
        <position position="69"/>
    </location>
</feature>
<keyword evidence="5 18" id="KW-0121">Carboxypeptidase</keyword>
<dbReference type="InterPro" id="IPR012338">
    <property type="entry name" value="Beta-lactam/transpept-like"/>
</dbReference>
<comment type="similarity">
    <text evidence="3 15">Belongs to the peptidase S11 family.</text>
</comment>
<dbReference type="SMART" id="SM00936">
    <property type="entry name" value="PBP5_C"/>
    <property type="match status" value="1"/>
</dbReference>
<dbReference type="InterPro" id="IPR018044">
    <property type="entry name" value="Peptidase_S11"/>
</dbReference>
<dbReference type="GO" id="GO:0009002">
    <property type="term" value="F:serine-type D-Ala-D-Ala carboxypeptidase activity"/>
    <property type="evidence" value="ECO:0007669"/>
    <property type="project" value="UniProtKB-EC"/>
</dbReference>
<dbReference type="PANTHER" id="PTHR21581:SF11">
    <property type="entry name" value="D-ALANYL-D-ALANINE CARBOXYPEPTIDASE DACA"/>
    <property type="match status" value="1"/>
</dbReference>
<gene>
    <name evidence="18" type="ORF">KHA97_23310</name>
</gene>
<dbReference type="Pfam" id="PF00768">
    <property type="entry name" value="Peptidase_S11"/>
    <property type="match status" value="1"/>
</dbReference>
<evidence type="ECO:0000256" key="7">
    <source>
        <dbReference type="ARBA" id="ARBA00022729"/>
    </source>
</evidence>
<evidence type="ECO:0000259" key="17">
    <source>
        <dbReference type="SMART" id="SM00936"/>
    </source>
</evidence>
<dbReference type="InterPro" id="IPR037167">
    <property type="entry name" value="Peptidase_S11_C_sf"/>
</dbReference>
<dbReference type="InterPro" id="IPR015956">
    <property type="entry name" value="Peniciliin-bd_prot_C_sf"/>
</dbReference>
<evidence type="ECO:0000256" key="14">
    <source>
        <dbReference type="PIRSR" id="PIRSR618044-2"/>
    </source>
</evidence>
<evidence type="ECO:0000256" key="2">
    <source>
        <dbReference type="ARBA" id="ARBA00004752"/>
    </source>
</evidence>
<evidence type="ECO:0000256" key="13">
    <source>
        <dbReference type="PIRSR" id="PIRSR618044-1"/>
    </source>
</evidence>
<evidence type="ECO:0000256" key="4">
    <source>
        <dbReference type="ARBA" id="ARBA00012448"/>
    </source>
</evidence>
<evidence type="ECO:0000256" key="15">
    <source>
        <dbReference type="RuleBase" id="RU004016"/>
    </source>
</evidence>
<dbReference type="InterPro" id="IPR012907">
    <property type="entry name" value="Peptidase_S11_C"/>
</dbReference>
<dbReference type="Gene3D" id="2.60.410.10">
    <property type="entry name" value="D-Ala-D-Ala carboxypeptidase, C-terminal domain"/>
    <property type="match status" value="1"/>
</dbReference>
<evidence type="ECO:0000256" key="12">
    <source>
        <dbReference type="ARBA" id="ARBA00034000"/>
    </source>
</evidence>
<dbReference type="GO" id="GO:0009252">
    <property type="term" value="P:peptidoglycan biosynthetic process"/>
    <property type="evidence" value="ECO:0007669"/>
    <property type="project" value="UniProtKB-KW"/>
</dbReference>
<comment type="pathway">
    <text evidence="2">Cell wall biogenesis; peptidoglycan biosynthesis.</text>
</comment>
<name>A0A942TJ14_9BACI</name>
<evidence type="ECO:0000256" key="1">
    <source>
        <dbReference type="ARBA" id="ARBA00003217"/>
    </source>
</evidence>
<dbReference type="GO" id="GO:0006508">
    <property type="term" value="P:proteolysis"/>
    <property type="evidence" value="ECO:0007669"/>
    <property type="project" value="UniProtKB-KW"/>
</dbReference>
<dbReference type="InterPro" id="IPR001967">
    <property type="entry name" value="Peptidase_S11_N"/>
</dbReference>
<feature type="domain" description="Peptidase S11 D-Ala-D-Ala carboxypeptidase A C-terminal" evidence="17">
    <location>
        <begin position="308"/>
        <end position="417"/>
    </location>
</feature>
<feature type="active site" evidence="13">
    <location>
        <position position="130"/>
    </location>
</feature>
<evidence type="ECO:0000256" key="10">
    <source>
        <dbReference type="ARBA" id="ARBA00022984"/>
    </source>
</evidence>
<evidence type="ECO:0000256" key="9">
    <source>
        <dbReference type="ARBA" id="ARBA00022960"/>
    </source>
</evidence>
<dbReference type="EC" id="3.4.16.4" evidence="4"/>
<feature type="binding site" evidence="14">
    <location>
        <position position="252"/>
    </location>
    <ligand>
        <name>substrate</name>
    </ligand>
</feature>
<evidence type="ECO:0000256" key="6">
    <source>
        <dbReference type="ARBA" id="ARBA00022670"/>
    </source>
</evidence>
<keyword evidence="7 16" id="KW-0732">Signal</keyword>
<reference evidence="18 19" key="1">
    <citation type="submission" date="2021-05" db="EMBL/GenBank/DDBJ databases">
        <title>Novel Bacillus species.</title>
        <authorList>
            <person name="Liu G."/>
        </authorList>
    </citation>
    <scope>NUCLEOTIDE SEQUENCE [LARGE SCALE GENOMIC DNA]</scope>
    <source>
        <strain evidence="19">FJAT-49780</strain>
    </source>
</reference>
<dbReference type="Pfam" id="PF07943">
    <property type="entry name" value="PBP5_C"/>
    <property type="match status" value="1"/>
</dbReference>
<evidence type="ECO:0000313" key="18">
    <source>
        <dbReference type="EMBL" id="MBS4197968.1"/>
    </source>
</evidence>
<dbReference type="SUPFAM" id="SSF56601">
    <property type="entry name" value="beta-lactamase/transpeptidase-like"/>
    <property type="match status" value="1"/>
</dbReference>
<dbReference type="Gene3D" id="3.40.710.10">
    <property type="entry name" value="DD-peptidase/beta-lactamase superfamily"/>
    <property type="match status" value="1"/>
</dbReference>
<dbReference type="GO" id="GO:0008360">
    <property type="term" value="P:regulation of cell shape"/>
    <property type="evidence" value="ECO:0007669"/>
    <property type="project" value="UniProtKB-KW"/>
</dbReference>
<comment type="caution">
    <text evidence="18">The sequence shown here is derived from an EMBL/GenBank/DDBJ whole genome shotgun (WGS) entry which is preliminary data.</text>
</comment>
<evidence type="ECO:0000256" key="16">
    <source>
        <dbReference type="SAM" id="SignalP"/>
    </source>
</evidence>
<keyword evidence="6" id="KW-0645">Protease</keyword>
<dbReference type="PANTHER" id="PTHR21581">
    <property type="entry name" value="D-ALANYL-D-ALANINE CARBOXYPEPTIDASE"/>
    <property type="match status" value="1"/>
</dbReference>
<sequence length="447" mass="50260">MKKRTFKIFAAFTLGLLLLLSSIQLPNRAFAQDALNINADAAILIEASTGKILYAKNEDAALGIASMTKMMTEYIMFEAIHDGKIKWDQEQTISDYVNKISVDTNLSNVPLEKGKKFTIRELYEAMAIYSANGATISIAEAIAGSESKFVQMMNDKAKELGLKNYKFVNSTGLNNRDLKGMHPEGTGAEDENVMSARSTAQLAAYLLRDYPEVLETTSITKKEFRTMPGEMKNWNWMLPGLIYGYEGVDGLKTGTTDFAGYCFTGTAKRNDLRVITVVMNAKNSKGQGDYKSRFDESKRMMEYAFTNYSTKELYPKNYVIKKHDSLPVVKGKEKSVKIYTDKPIKLVIKNGEEKLYKPVFKVDKKKLNKDGQLTAPLKKNEVVGTVDLAYSGENDFGYLSKDFAPKINMVTQEKVEKANWFVLMMRGTGGFFSDMWTSVTKTVKGWF</sequence>
<comment type="catalytic activity">
    <reaction evidence="12">
        <text>Preferential cleavage: (Ac)2-L-Lys-D-Ala-|-D-Ala. Also transpeptidation of peptidyl-alanyl moieties that are N-acyl substituents of D-alanine.</text>
        <dbReference type="EC" id="3.4.16.4"/>
    </reaction>
</comment>
<organism evidence="18 19">
    <name type="scientific">Lederbergia citri</name>
    <dbReference type="NCBI Taxonomy" id="2833580"/>
    <lineage>
        <taxon>Bacteria</taxon>
        <taxon>Bacillati</taxon>
        <taxon>Bacillota</taxon>
        <taxon>Bacilli</taxon>
        <taxon>Bacillales</taxon>
        <taxon>Bacillaceae</taxon>
        <taxon>Lederbergia</taxon>
    </lineage>
</organism>
<dbReference type="Proteomes" id="UP000681414">
    <property type="component" value="Unassembled WGS sequence"/>
</dbReference>
<dbReference type="GO" id="GO:0071555">
    <property type="term" value="P:cell wall organization"/>
    <property type="evidence" value="ECO:0007669"/>
    <property type="project" value="UniProtKB-KW"/>
</dbReference>
<dbReference type="EMBL" id="JAGYPG010000007">
    <property type="protein sequence ID" value="MBS4197968.1"/>
    <property type="molecule type" value="Genomic_DNA"/>
</dbReference>
<keyword evidence="10" id="KW-0573">Peptidoglycan synthesis</keyword>
<keyword evidence="19" id="KW-1185">Reference proteome</keyword>
<evidence type="ECO:0000256" key="5">
    <source>
        <dbReference type="ARBA" id="ARBA00022645"/>
    </source>
</evidence>
<feature type="signal peptide" evidence="16">
    <location>
        <begin position="1"/>
        <end position="31"/>
    </location>
</feature>
<evidence type="ECO:0000256" key="11">
    <source>
        <dbReference type="ARBA" id="ARBA00023316"/>
    </source>
</evidence>
<evidence type="ECO:0000256" key="3">
    <source>
        <dbReference type="ARBA" id="ARBA00007164"/>
    </source>
</evidence>
<dbReference type="SUPFAM" id="SSF69189">
    <property type="entry name" value="Penicillin-binding protein associated domain"/>
    <property type="match status" value="1"/>
</dbReference>
<feature type="active site" description="Acyl-ester intermediate" evidence="13">
    <location>
        <position position="66"/>
    </location>
</feature>
<dbReference type="AlphaFoldDB" id="A0A942TJ14"/>
<proteinExistence type="inferred from homology"/>
<feature type="chain" id="PRO_5036983171" description="serine-type D-Ala-D-Ala carboxypeptidase" evidence="16">
    <location>
        <begin position="32"/>
        <end position="447"/>
    </location>
</feature>
<keyword evidence="9" id="KW-0133">Cell shape</keyword>
<protein>
    <recommendedName>
        <fullName evidence="4">serine-type D-Ala-D-Ala carboxypeptidase</fullName>
        <ecNumber evidence="4">3.4.16.4</ecNumber>
    </recommendedName>
</protein>
<comment type="function">
    <text evidence="1">Removes C-terminal D-alanyl residues from sugar-peptide cell wall precursors.</text>
</comment>
<accession>A0A942TJ14</accession>
<keyword evidence="8" id="KW-0378">Hydrolase</keyword>
<keyword evidence="11" id="KW-0961">Cell wall biogenesis/degradation</keyword>
<evidence type="ECO:0000313" key="19">
    <source>
        <dbReference type="Proteomes" id="UP000681414"/>
    </source>
</evidence>
<evidence type="ECO:0000256" key="8">
    <source>
        <dbReference type="ARBA" id="ARBA00022801"/>
    </source>
</evidence>